<evidence type="ECO:0000313" key="3">
    <source>
        <dbReference type="EMBL" id="KAL0012936.1"/>
    </source>
</evidence>
<accession>A0AAW2DW30</accession>
<protein>
    <recommendedName>
        <fullName evidence="2">Disease resistance R13L4/SHOC-2-like LRR domain-containing protein</fullName>
    </recommendedName>
</protein>
<dbReference type="Proteomes" id="UP001459277">
    <property type="component" value="Unassembled WGS sequence"/>
</dbReference>
<comment type="caution">
    <text evidence="3">The sequence shown here is derived from an EMBL/GenBank/DDBJ whole genome shotgun (WGS) entry which is preliminary data.</text>
</comment>
<dbReference type="InterPro" id="IPR032675">
    <property type="entry name" value="LRR_dom_sf"/>
</dbReference>
<dbReference type="Gene3D" id="3.80.10.10">
    <property type="entry name" value="Ribonuclease Inhibitor"/>
    <property type="match status" value="1"/>
</dbReference>
<evidence type="ECO:0000256" key="1">
    <source>
        <dbReference type="ARBA" id="ARBA00022737"/>
    </source>
</evidence>
<keyword evidence="4" id="KW-1185">Reference proteome</keyword>
<name>A0AAW2DW30_9ROSI</name>
<reference evidence="3 4" key="1">
    <citation type="submission" date="2024-01" db="EMBL/GenBank/DDBJ databases">
        <title>A telomere-to-telomere, gap-free genome of sweet tea (Lithocarpus litseifolius).</title>
        <authorList>
            <person name="Zhou J."/>
        </authorList>
    </citation>
    <scope>NUCLEOTIDE SEQUENCE [LARGE SCALE GENOMIC DNA]</scope>
    <source>
        <strain evidence="3">Zhou-2022a</strain>
        <tissue evidence="3">Leaf</tissue>
    </source>
</reference>
<dbReference type="Pfam" id="PF23598">
    <property type="entry name" value="LRR_14"/>
    <property type="match status" value="1"/>
</dbReference>
<keyword evidence="1" id="KW-0677">Repeat</keyword>
<organism evidence="3 4">
    <name type="scientific">Lithocarpus litseifolius</name>
    <dbReference type="NCBI Taxonomy" id="425828"/>
    <lineage>
        <taxon>Eukaryota</taxon>
        <taxon>Viridiplantae</taxon>
        <taxon>Streptophyta</taxon>
        <taxon>Embryophyta</taxon>
        <taxon>Tracheophyta</taxon>
        <taxon>Spermatophyta</taxon>
        <taxon>Magnoliopsida</taxon>
        <taxon>eudicotyledons</taxon>
        <taxon>Gunneridae</taxon>
        <taxon>Pentapetalae</taxon>
        <taxon>rosids</taxon>
        <taxon>fabids</taxon>
        <taxon>Fagales</taxon>
        <taxon>Fagaceae</taxon>
        <taxon>Lithocarpus</taxon>
    </lineage>
</organism>
<dbReference type="EMBL" id="JAZDWU010000001">
    <property type="protein sequence ID" value="KAL0012936.1"/>
    <property type="molecule type" value="Genomic_DNA"/>
</dbReference>
<gene>
    <name evidence="3" type="ORF">SO802_000005</name>
</gene>
<sequence>MRLLRILDITVSNEEETLRMDALSSPPPHLQKLLLTGKLEKVPQWFCLLQSLTDLRLHWSRLEEDVLPHIAALPHLGRLSLNNAYVRNQLCFNTSFLKLTQLVICNLPQLNEIIIKKGVMPNLKILLISSCMELKIVPMGIEYLQNIQELYLKSVSMELKNRIGNVDFPKVQHIPKIYS</sequence>
<proteinExistence type="predicted"/>
<evidence type="ECO:0000313" key="4">
    <source>
        <dbReference type="Proteomes" id="UP001459277"/>
    </source>
</evidence>
<evidence type="ECO:0000259" key="2">
    <source>
        <dbReference type="Pfam" id="PF23598"/>
    </source>
</evidence>
<feature type="domain" description="Disease resistance R13L4/SHOC-2-like LRR" evidence="2">
    <location>
        <begin position="4"/>
        <end position="152"/>
    </location>
</feature>
<dbReference type="SUPFAM" id="SSF52058">
    <property type="entry name" value="L domain-like"/>
    <property type="match status" value="1"/>
</dbReference>
<dbReference type="InterPro" id="IPR055414">
    <property type="entry name" value="LRR_R13L4/SHOC2-like"/>
</dbReference>
<dbReference type="AlphaFoldDB" id="A0AAW2DW30"/>